<dbReference type="InterPro" id="IPR053274">
    <property type="entry name" value="Fluconazole_resistance"/>
</dbReference>
<feature type="region of interest" description="Disordered" evidence="1">
    <location>
        <begin position="143"/>
        <end position="177"/>
    </location>
</feature>
<dbReference type="GeneID" id="92078201"/>
<evidence type="ECO:0000259" key="2">
    <source>
        <dbReference type="Pfam" id="PF13259"/>
    </source>
</evidence>
<accession>A0ABR1Q650</accession>
<dbReference type="PANTHER" id="PTHR28065">
    <property type="entry name" value="FREQUENIN"/>
    <property type="match status" value="1"/>
</dbReference>
<evidence type="ECO:0000256" key="1">
    <source>
        <dbReference type="SAM" id="MobiDB-lite"/>
    </source>
</evidence>
<feature type="region of interest" description="Disordered" evidence="1">
    <location>
        <begin position="419"/>
        <end position="517"/>
    </location>
</feature>
<dbReference type="EMBL" id="JAQQWE010000006">
    <property type="protein sequence ID" value="KAK7948031.1"/>
    <property type="molecule type" value="Genomic_DNA"/>
</dbReference>
<evidence type="ECO:0000313" key="4">
    <source>
        <dbReference type="Proteomes" id="UP001391051"/>
    </source>
</evidence>
<reference evidence="3 4" key="1">
    <citation type="submission" date="2023-01" db="EMBL/GenBank/DDBJ databases">
        <title>Analysis of 21 Apiospora genomes using comparative genomics revels a genus with tremendous synthesis potential of carbohydrate active enzymes and secondary metabolites.</title>
        <authorList>
            <person name="Sorensen T."/>
        </authorList>
    </citation>
    <scope>NUCLEOTIDE SEQUENCE [LARGE SCALE GENOMIC DNA]</scope>
    <source>
        <strain evidence="3 4">CBS 24483</strain>
    </source>
</reference>
<feature type="compositionally biased region" description="Low complexity" evidence="1">
    <location>
        <begin position="329"/>
        <end position="339"/>
    </location>
</feature>
<gene>
    <name evidence="3" type="ORF">PG986_008917</name>
</gene>
<feature type="region of interest" description="Disordered" evidence="1">
    <location>
        <begin position="1"/>
        <end position="60"/>
    </location>
</feature>
<dbReference type="Proteomes" id="UP001391051">
    <property type="component" value="Unassembled WGS sequence"/>
</dbReference>
<dbReference type="Pfam" id="PF13259">
    <property type="entry name" value="clamp_Gag1-like"/>
    <property type="match status" value="1"/>
</dbReference>
<keyword evidence="4" id="KW-1185">Reference proteome</keyword>
<comment type="caution">
    <text evidence="3">The sequence shown here is derived from an EMBL/GenBank/DDBJ whole genome shotgun (WGS) entry which is preliminary data.</text>
</comment>
<organism evidence="3 4">
    <name type="scientific">Apiospora aurea</name>
    <dbReference type="NCBI Taxonomy" id="335848"/>
    <lineage>
        <taxon>Eukaryota</taxon>
        <taxon>Fungi</taxon>
        <taxon>Dikarya</taxon>
        <taxon>Ascomycota</taxon>
        <taxon>Pezizomycotina</taxon>
        <taxon>Sordariomycetes</taxon>
        <taxon>Xylariomycetidae</taxon>
        <taxon>Amphisphaeriales</taxon>
        <taxon>Apiosporaceae</taxon>
        <taxon>Apiospora</taxon>
    </lineage>
</organism>
<feature type="region of interest" description="Disordered" evidence="1">
    <location>
        <begin position="84"/>
        <end position="105"/>
    </location>
</feature>
<dbReference type="InterPro" id="IPR025124">
    <property type="entry name" value="Gag1-like_clamp"/>
</dbReference>
<feature type="region of interest" description="Disordered" evidence="1">
    <location>
        <begin position="300"/>
        <end position="340"/>
    </location>
</feature>
<protein>
    <recommendedName>
        <fullName evidence="2">Gag1-like clamp domain-containing protein</fullName>
    </recommendedName>
</protein>
<sequence>MPPSNDVTAPHSALPSGDAPGQARAQAQAHINRPPSALATTVRPGPAAAAEQPLPKSLESATGTLSAWAQSKMIFSDLYKSGKLPLTKLRSPPHPLPTNGLEYDADLVSRDKTKQKEAVKKYLAATIRSDWAFTWPPAVQSPRVENVHADTGDNRVTAQDTVESREHPSSGDEDLEVDEIESADDTASVYSTVSDDPAHFKVRAEWTSDLSDDDDGPVSPSAYRFDSPDTVGSVIKSSGLEKRAKRRKAVREEESWNAGLACFNARRDAWTSAKTARVKPKPPVTPMSPATRRLSFWRLSSSTPPVSPTNNGAPNISPLSPTTTHHSGDSTAVASSSDADSNKIVATRCDSSSYPVETLLPIPPPLLPPANPMRASITPATYPSIYDRIVVHSMTPACPVNLGDVLRACVAGWKRDGEWPPRSTEAPTSVVAIKKKKRESNASHASAGRRMSLGFLGRRESATAAQANATSGTQHDANGNHEDGAGTGKGIRRSIQKVLGLGHERRSSAIGANGVPA</sequence>
<feature type="domain" description="Gag1-like clamp" evidence="2">
    <location>
        <begin position="221"/>
        <end position="420"/>
    </location>
</feature>
<feature type="compositionally biased region" description="Polar residues" evidence="1">
    <location>
        <begin position="310"/>
        <end position="325"/>
    </location>
</feature>
<feature type="compositionally biased region" description="Polar residues" evidence="1">
    <location>
        <begin position="463"/>
        <end position="477"/>
    </location>
</feature>
<evidence type="ECO:0000313" key="3">
    <source>
        <dbReference type="EMBL" id="KAK7948031.1"/>
    </source>
</evidence>
<name>A0ABR1Q650_9PEZI</name>
<proteinExistence type="predicted"/>
<feature type="region of interest" description="Disordered" evidence="1">
    <location>
        <begin position="208"/>
        <end position="230"/>
    </location>
</feature>
<dbReference type="PANTHER" id="PTHR28065:SF1">
    <property type="entry name" value="DUF4050 DOMAIN-CONTAINING PROTEIN"/>
    <property type="match status" value="1"/>
</dbReference>
<dbReference type="RefSeq" id="XP_066697537.1">
    <property type="nucleotide sequence ID" value="XM_066845139.1"/>
</dbReference>